<dbReference type="InterPro" id="IPR003728">
    <property type="entry name" value="Ribosome_maturation_RimP"/>
</dbReference>
<dbReference type="Gene3D" id="3.30.300.70">
    <property type="entry name" value="RimP-like superfamily, N-terminal"/>
    <property type="match status" value="1"/>
</dbReference>
<dbReference type="SUPFAM" id="SSF74942">
    <property type="entry name" value="YhbC-like, C-terminal domain"/>
    <property type="match status" value="1"/>
</dbReference>
<dbReference type="CDD" id="cd01734">
    <property type="entry name" value="YlxS_C"/>
    <property type="match status" value="1"/>
</dbReference>
<keyword evidence="1 3" id="KW-0963">Cytoplasm</keyword>
<name>W4V2T7_9FIRM</name>
<dbReference type="SUPFAM" id="SSF75420">
    <property type="entry name" value="YhbC-like, N-terminal domain"/>
    <property type="match status" value="1"/>
</dbReference>
<comment type="caution">
    <text evidence="6">The sequence shown here is derived from an EMBL/GenBank/DDBJ whole genome shotgun (WGS) entry which is preliminary data.</text>
</comment>
<dbReference type="NCBIfam" id="NF000928">
    <property type="entry name" value="PRK00092.1-2"/>
    <property type="match status" value="1"/>
</dbReference>
<dbReference type="GO" id="GO:0000028">
    <property type="term" value="P:ribosomal small subunit assembly"/>
    <property type="evidence" value="ECO:0007669"/>
    <property type="project" value="TreeGrafter"/>
</dbReference>
<dbReference type="InterPro" id="IPR028989">
    <property type="entry name" value="RimP_N"/>
</dbReference>
<dbReference type="PANTHER" id="PTHR33867:SF1">
    <property type="entry name" value="RIBOSOME MATURATION FACTOR RIMP"/>
    <property type="match status" value="1"/>
</dbReference>
<evidence type="ECO:0000259" key="4">
    <source>
        <dbReference type="Pfam" id="PF02576"/>
    </source>
</evidence>
<accession>W4V2T7</accession>
<dbReference type="RefSeq" id="WP_038287292.1">
    <property type="nucleotide sequence ID" value="NZ_BAVR01000007.1"/>
</dbReference>
<dbReference type="AlphaFoldDB" id="W4V2T7"/>
<dbReference type="InterPro" id="IPR028998">
    <property type="entry name" value="RimP_C"/>
</dbReference>
<dbReference type="Gene3D" id="2.30.30.180">
    <property type="entry name" value="Ribosome maturation factor RimP, C-terminal domain"/>
    <property type="match status" value="1"/>
</dbReference>
<dbReference type="InterPro" id="IPR035956">
    <property type="entry name" value="RimP_N_sf"/>
</dbReference>
<dbReference type="EMBL" id="BAVR01000007">
    <property type="protein sequence ID" value="GAE87511.1"/>
    <property type="molecule type" value="Genomic_DNA"/>
</dbReference>
<keyword evidence="2 3" id="KW-0690">Ribosome biogenesis</keyword>
<evidence type="ECO:0000256" key="1">
    <source>
        <dbReference type="ARBA" id="ARBA00022490"/>
    </source>
</evidence>
<dbReference type="Proteomes" id="UP000019109">
    <property type="component" value="Unassembled WGS sequence"/>
</dbReference>
<dbReference type="GO" id="GO:0006412">
    <property type="term" value="P:translation"/>
    <property type="evidence" value="ECO:0007669"/>
    <property type="project" value="TreeGrafter"/>
</dbReference>
<proteinExistence type="inferred from homology"/>
<dbReference type="OrthoDB" id="9805006at2"/>
<dbReference type="FunFam" id="3.30.300.70:FF:000001">
    <property type="entry name" value="Ribosome maturation factor RimP"/>
    <property type="match status" value="1"/>
</dbReference>
<dbReference type="GO" id="GO:0005829">
    <property type="term" value="C:cytosol"/>
    <property type="evidence" value="ECO:0007669"/>
    <property type="project" value="TreeGrafter"/>
</dbReference>
<feature type="domain" description="Ribosome maturation factor RimP N-terminal" evidence="4">
    <location>
        <begin position="13"/>
        <end position="85"/>
    </location>
</feature>
<organism evidence="6 7">
    <name type="scientific">Acetivibrio straminisolvens JCM 21531</name>
    <dbReference type="NCBI Taxonomy" id="1294263"/>
    <lineage>
        <taxon>Bacteria</taxon>
        <taxon>Bacillati</taxon>
        <taxon>Bacillota</taxon>
        <taxon>Clostridia</taxon>
        <taxon>Eubacteriales</taxon>
        <taxon>Oscillospiraceae</taxon>
        <taxon>Acetivibrio</taxon>
    </lineage>
</organism>
<dbReference type="HAMAP" id="MF_01077">
    <property type="entry name" value="RimP"/>
    <property type="match status" value="1"/>
</dbReference>
<dbReference type="Pfam" id="PF17384">
    <property type="entry name" value="DUF150_C"/>
    <property type="match status" value="1"/>
</dbReference>
<comment type="subcellular location">
    <subcellularLocation>
        <location evidence="3">Cytoplasm</location>
    </subcellularLocation>
</comment>
<dbReference type="InterPro" id="IPR036847">
    <property type="entry name" value="RimP_C_sf"/>
</dbReference>
<dbReference type="Pfam" id="PF02576">
    <property type="entry name" value="RimP_N"/>
    <property type="match status" value="1"/>
</dbReference>
<dbReference type="STRING" id="1294263.JCM21531_883"/>
<evidence type="ECO:0000256" key="3">
    <source>
        <dbReference type="HAMAP-Rule" id="MF_01077"/>
    </source>
</evidence>
<gene>
    <name evidence="3" type="primary">rimP</name>
    <name evidence="6" type="ORF">JCM21531_883</name>
</gene>
<reference evidence="6" key="1">
    <citation type="journal article" date="2014" name="Genome Announc.">
        <title>Draft Genome Sequence of Clostridium straminisolvens Strain JCM 21531T, Isolated from a Cellulose-Degrading Bacterial Community.</title>
        <authorList>
            <person name="Yuki M."/>
            <person name="Oshima K."/>
            <person name="Suda W."/>
            <person name="Sakamoto M."/>
            <person name="Kitamura K."/>
            <person name="Iida T."/>
            <person name="Hattori M."/>
            <person name="Ohkuma M."/>
        </authorList>
    </citation>
    <scope>NUCLEOTIDE SEQUENCE [LARGE SCALE GENOMIC DNA]</scope>
    <source>
        <strain evidence="6">JCM 21531</strain>
    </source>
</reference>
<evidence type="ECO:0000256" key="2">
    <source>
        <dbReference type="ARBA" id="ARBA00022517"/>
    </source>
</evidence>
<comment type="function">
    <text evidence="3">Required for maturation of 30S ribosomal subunits.</text>
</comment>
<keyword evidence="7" id="KW-1185">Reference proteome</keyword>
<evidence type="ECO:0000313" key="7">
    <source>
        <dbReference type="Proteomes" id="UP000019109"/>
    </source>
</evidence>
<dbReference type="PANTHER" id="PTHR33867">
    <property type="entry name" value="RIBOSOME MATURATION FACTOR RIMP"/>
    <property type="match status" value="1"/>
</dbReference>
<sequence length="154" mass="17940">MTRKGIEEIVTEIANPIVNRYSFELVDVEFIKEGSNWYLRIYIDKPGGITIDDCQVVSEEISDILDKEDPIPQSYFLEVSSPGLDRPLKKESDFERFKGELVEVKVFKPIEGKKVFEGELVGYKDNKIIIKNDDKEIMEFERDKVAMVRRVIKF</sequence>
<feature type="domain" description="Ribosome maturation factor RimP C-terminal" evidence="5">
    <location>
        <begin position="88"/>
        <end position="154"/>
    </location>
</feature>
<evidence type="ECO:0000259" key="5">
    <source>
        <dbReference type="Pfam" id="PF17384"/>
    </source>
</evidence>
<protein>
    <recommendedName>
        <fullName evidence="3">Ribosome maturation factor RimP</fullName>
    </recommendedName>
</protein>
<evidence type="ECO:0000313" key="6">
    <source>
        <dbReference type="EMBL" id="GAE87511.1"/>
    </source>
</evidence>
<comment type="similarity">
    <text evidence="3">Belongs to the RimP family.</text>
</comment>